<evidence type="ECO:0000256" key="4">
    <source>
        <dbReference type="ARBA" id="ARBA00022630"/>
    </source>
</evidence>
<comment type="similarity">
    <text evidence="10">Belongs to the MnmG family. TrmFO subfamily.</text>
</comment>
<evidence type="ECO:0000256" key="9">
    <source>
        <dbReference type="ARBA" id="ARBA00023027"/>
    </source>
</evidence>
<dbReference type="NCBIfam" id="TIGR00137">
    <property type="entry name" value="gid_trmFO"/>
    <property type="match status" value="1"/>
</dbReference>
<dbReference type="AlphaFoldDB" id="A0A1U7NHD4"/>
<dbReference type="EC" id="2.1.1.74" evidence="10"/>
<dbReference type="Pfam" id="PF01134">
    <property type="entry name" value="GIDA"/>
    <property type="match status" value="1"/>
</dbReference>
<dbReference type="GeneID" id="82202355"/>
<evidence type="ECO:0000256" key="6">
    <source>
        <dbReference type="ARBA" id="ARBA00022694"/>
    </source>
</evidence>
<keyword evidence="6 10" id="KW-0819">tRNA processing</keyword>
<reference evidence="12 13" key="1">
    <citation type="submission" date="2016-11" db="EMBL/GenBank/DDBJ databases">
        <title>Description of two novel members of the family Erysipelotrichaceae: Ileibacterium lipovorans gen. nov., sp. nov. and Dubosiella newyorkensis, gen. nov., sp. nov.</title>
        <authorList>
            <person name="Cox L.M."/>
            <person name="Sohn J."/>
            <person name="Tyrrell K.L."/>
            <person name="Citron D.M."/>
            <person name="Lawson P.A."/>
            <person name="Patel N.B."/>
            <person name="Iizumi T."/>
            <person name="Perez-Perez G.I."/>
            <person name="Goldstein E.J."/>
            <person name="Blaser M.J."/>
        </authorList>
    </citation>
    <scope>NUCLEOTIDE SEQUENCE [LARGE SCALE GENOMIC DNA]</scope>
    <source>
        <strain evidence="12 13">NYU-BL-A3</strain>
    </source>
</reference>
<evidence type="ECO:0000313" key="12">
    <source>
        <dbReference type="EMBL" id="OLU41049.1"/>
    </source>
</evidence>
<dbReference type="Gene3D" id="3.50.50.60">
    <property type="entry name" value="FAD/NAD(P)-binding domain"/>
    <property type="match status" value="2"/>
</dbReference>
<dbReference type="GO" id="GO:0050660">
    <property type="term" value="F:flavin adenine dinucleotide binding"/>
    <property type="evidence" value="ECO:0007669"/>
    <property type="project" value="UniProtKB-UniRule"/>
</dbReference>
<evidence type="ECO:0000256" key="8">
    <source>
        <dbReference type="ARBA" id="ARBA00022857"/>
    </source>
</evidence>
<keyword evidence="5 10" id="KW-0808">Transferase</keyword>
<dbReference type="OrthoDB" id="9803114at2"/>
<dbReference type="InterPro" id="IPR036188">
    <property type="entry name" value="FAD/NAD-bd_sf"/>
</dbReference>
<keyword evidence="13" id="KW-1185">Reference proteome</keyword>
<evidence type="ECO:0000256" key="10">
    <source>
        <dbReference type="HAMAP-Rule" id="MF_01037"/>
    </source>
</evidence>
<keyword evidence="8 10" id="KW-0521">NADP</keyword>
<comment type="function">
    <text evidence="10">Catalyzes the folate-dependent formation of 5-methyl-uridine at position 54 (M-5-U54) in all tRNAs.</text>
</comment>
<keyword evidence="4 10" id="KW-0285">Flavoprotein</keyword>
<dbReference type="GO" id="GO:0030488">
    <property type="term" value="P:tRNA methylation"/>
    <property type="evidence" value="ECO:0007669"/>
    <property type="project" value="TreeGrafter"/>
</dbReference>
<proteinExistence type="inferred from homology"/>
<comment type="catalytic activity">
    <reaction evidence="10">
        <text>uridine(54) in tRNA + (6R)-5,10-methylene-5,6,7,8-tetrahydrofolate + NADH + H(+) = 5-methyluridine(54) in tRNA + (6S)-5,6,7,8-tetrahydrofolate + NAD(+)</text>
        <dbReference type="Rhea" id="RHEA:16873"/>
        <dbReference type="Rhea" id="RHEA-COMP:10167"/>
        <dbReference type="Rhea" id="RHEA-COMP:10193"/>
        <dbReference type="ChEBI" id="CHEBI:15378"/>
        <dbReference type="ChEBI" id="CHEBI:15636"/>
        <dbReference type="ChEBI" id="CHEBI:57453"/>
        <dbReference type="ChEBI" id="CHEBI:57540"/>
        <dbReference type="ChEBI" id="CHEBI:57945"/>
        <dbReference type="ChEBI" id="CHEBI:65315"/>
        <dbReference type="ChEBI" id="CHEBI:74447"/>
        <dbReference type="EC" id="2.1.1.74"/>
    </reaction>
</comment>
<dbReference type="GO" id="GO:0002098">
    <property type="term" value="P:tRNA wobble uridine modification"/>
    <property type="evidence" value="ECO:0007669"/>
    <property type="project" value="TreeGrafter"/>
</dbReference>
<feature type="binding site" evidence="10">
    <location>
        <begin position="8"/>
        <end position="13"/>
    </location>
    <ligand>
        <name>FAD</name>
        <dbReference type="ChEBI" id="CHEBI:57692"/>
    </ligand>
</feature>
<dbReference type="PANTHER" id="PTHR11806:SF2">
    <property type="entry name" value="METHYLENETETRAHYDROFOLATE--TRNA-(URACIL-5-)-METHYLTRANSFERASE TRMFO"/>
    <property type="match status" value="1"/>
</dbReference>
<dbReference type="RefSeq" id="WP_075818574.1">
    <property type="nucleotide sequence ID" value="NZ_CAJUTZ010000059.1"/>
</dbReference>
<protein>
    <recommendedName>
        <fullName evidence="10">Methylenetetrahydrofolate--tRNA-(uracil-5-)-methyltransferase TrmFO</fullName>
        <ecNumber evidence="10">2.1.1.74</ecNumber>
    </recommendedName>
    <alternativeName>
        <fullName evidence="10">Folate-dependent tRNA (uracil-5-)-methyltransferase</fullName>
    </alternativeName>
    <alternativeName>
        <fullName evidence="10">Folate-dependent tRNA(M-5-U54)-methyltransferase</fullName>
    </alternativeName>
</protein>
<comment type="caution">
    <text evidence="12">The sequence shown here is derived from an EMBL/GenBank/DDBJ whole genome shotgun (WGS) entry which is preliminary data.</text>
</comment>
<evidence type="ECO:0000256" key="2">
    <source>
        <dbReference type="ARBA" id="ARBA00022490"/>
    </source>
</evidence>
<keyword evidence="3 10" id="KW-0489">Methyltransferase</keyword>
<keyword evidence="9 10" id="KW-0520">NAD</keyword>
<dbReference type="NCBIfam" id="NF003739">
    <property type="entry name" value="PRK05335.1"/>
    <property type="match status" value="1"/>
</dbReference>
<name>A0A1U7NHD4_9FIRM</name>
<feature type="domain" description="MnmG N-terminal" evidence="11">
    <location>
        <begin position="4"/>
        <end position="363"/>
    </location>
</feature>
<sequence length="439" mass="48567">MKPVTVIGAGLAGSEAAWQLASAGIPVTLIEMRPDKKPAAFSTGHFAELVCSNSLRSDSLSNAAGLMKEELRRMNSLILKAADQAAVPAGSALAVDREEFSKIITKTLENHPLVTIRREEVTEIPDGPVIIASGPLTSDALAKKIAEFTEHEAFHFFDAAAPIVEKDSINFDKAYYKSRYDKGEASYINCAMNQEEYDAFYNELIQAKCAHLHEFEQDPKVFEGCMPVEEMARRGKETLLFGPLKPVGLELEGQRPAAVVQLRQDNVSASLYNIVGFQTHLTWPEQKRVFSMIPGLENAVFTRYGVMHRNSFIDSPDVLNRFYQSKKREDLFFAGQITGVEGYVESTASGLIAGLNMARFLKGLPLIDFSRQTAMGAQAYYISHCSPSNFQPMNANFGIMESSAKGPKKKRREQMAARALEIIDSIKSDLDNECSRSED</sequence>
<evidence type="ECO:0000313" key="13">
    <source>
        <dbReference type="Proteomes" id="UP000186341"/>
    </source>
</evidence>
<keyword evidence="2 10" id="KW-0963">Cytoplasm</keyword>
<dbReference type="GO" id="GO:0005829">
    <property type="term" value="C:cytosol"/>
    <property type="evidence" value="ECO:0007669"/>
    <property type="project" value="TreeGrafter"/>
</dbReference>
<organism evidence="12 13">
    <name type="scientific">Ileibacterium valens</name>
    <dbReference type="NCBI Taxonomy" id="1862668"/>
    <lineage>
        <taxon>Bacteria</taxon>
        <taxon>Bacillati</taxon>
        <taxon>Bacillota</taxon>
        <taxon>Erysipelotrichia</taxon>
        <taxon>Erysipelotrichales</taxon>
        <taxon>Erysipelotrichaceae</taxon>
        <taxon>Ileibacterium</taxon>
    </lineage>
</organism>
<evidence type="ECO:0000259" key="11">
    <source>
        <dbReference type="Pfam" id="PF01134"/>
    </source>
</evidence>
<evidence type="ECO:0000256" key="1">
    <source>
        <dbReference type="ARBA" id="ARBA00001974"/>
    </source>
</evidence>
<dbReference type="PANTHER" id="PTHR11806">
    <property type="entry name" value="GLUCOSE INHIBITED DIVISION PROTEIN A"/>
    <property type="match status" value="1"/>
</dbReference>
<dbReference type="InterPro" id="IPR004417">
    <property type="entry name" value="TrmFO"/>
</dbReference>
<dbReference type="EMBL" id="MPJW01000092">
    <property type="protein sequence ID" value="OLU41049.1"/>
    <property type="molecule type" value="Genomic_DNA"/>
</dbReference>
<dbReference type="GO" id="GO:0047151">
    <property type="term" value="F:tRNA (uracil(54)-C5)-methyltransferase activity, 5,10-methylenetetrahydrofolate-dependent"/>
    <property type="evidence" value="ECO:0007669"/>
    <property type="project" value="UniProtKB-UniRule"/>
</dbReference>
<dbReference type="HAMAP" id="MF_01037">
    <property type="entry name" value="TrmFO"/>
    <property type="match status" value="1"/>
</dbReference>
<dbReference type="InterPro" id="IPR040131">
    <property type="entry name" value="MnmG_N"/>
</dbReference>
<keyword evidence="7 10" id="KW-0274">FAD</keyword>
<dbReference type="InterPro" id="IPR002218">
    <property type="entry name" value="MnmG-rel"/>
</dbReference>
<gene>
    <name evidence="10" type="primary">trmFO</name>
    <name evidence="12" type="ORF">BO222_03880</name>
</gene>
<comment type="cofactor">
    <cofactor evidence="1 10">
        <name>FAD</name>
        <dbReference type="ChEBI" id="CHEBI:57692"/>
    </cofactor>
</comment>
<dbReference type="SUPFAM" id="SSF51905">
    <property type="entry name" value="FAD/NAD(P)-binding domain"/>
    <property type="match status" value="1"/>
</dbReference>
<evidence type="ECO:0000256" key="5">
    <source>
        <dbReference type="ARBA" id="ARBA00022679"/>
    </source>
</evidence>
<evidence type="ECO:0000256" key="3">
    <source>
        <dbReference type="ARBA" id="ARBA00022603"/>
    </source>
</evidence>
<evidence type="ECO:0000256" key="7">
    <source>
        <dbReference type="ARBA" id="ARBA00022827"/>
    </source>
</evidence>
<comment type="subcellular location">
    <subcellularLocation>
        <location evidence="10">Cytoplasm</location>
    </subcellularLocation>
</comment>
<accession>A0A1U7NHD4</accession>
<dbReference type="Proteomes" id="UP000186341">
    <property type="component" value="Unassembled WGS sequence"/>
</dbReference>
<comment type="catalytic activity">
    <reaction evidence="10">
        <text>uridine(54) in tRNA + (6R)-5,10-methylene-5,6,7,8-tetrahydrofolate + NADPH + H(+) = 5-methyluridine(54) in tRNA + (6S)-5,6,7,8-tetrahydrofolate + NADP(+)</text>
        <dbReference type="Rhea" id="RHEA:62372"/>
        <dbReference type="Rhea" id="RHEA-COMP:10167"/>
        <dbReference type="Rhea" id="RHEA-COMP:10193"/>
        <dbReference type="ChEBI" id="CHEBI:15378"/>
        <dbReference type="ChEBI" id="CHEBI:15636"/>
        <dbReference type="ChEBI" id="CHEBI:57453"/>
        <dbReference type="ChEBI" id="CHEBI:57783"/>
        <dbReference type="ChEBI" id="CHEBI:58349"/>
        <dbReference type="ChEBI" id="CHEBI:65315"/>
        <dbReference type="ChEBI" id="CHEBI:74447"/>
        <dbReference type="EC" id="2.1.1.74"/>
    </reaction>
</comment>